<comment type="similarity">
    <text evidence="3">Belongs to the BRAT1 family.</text>
</comment>
<dbReference type="InterPro" id="IPR038904">
    <property type="entry name" value="BRAT1"/>
</dbReference>
<dbReference type="Proteomes" id="UP000027586">
    <property type="component" value="Unassembled WGS sequence"/>
</dbReference>
<evidence type="ECO:0000313" key="5">
    <source>
        <dbReference type="Proteomes" id="UP000027586"/>
    </source>
</evidence>
<protein>
    <recommendedName>
        <fullName evidence="6">Armadillo-type protein</fullName>
    </recommendedName>
</protein>
<keyword evidence="5" id="KW-1185">Reference proteome</keyword>
<proteinExistence type="inferred from homology"/>
<evidence type="ECO:0000313" key="4">
    <source>
        <dbReference type="EMBL" id="CDH51676.1"/>
    </source>
</evidence>
<dbReference type="VEuPathDB" id="FungiDB:LCOR_03249.1"/>
<sequence length="802" mass="91235">MSLYTLPPCTTMDDEYTHASNVFEAIPHISREVDDTLYEKVFSFLNGVISKSTLQQLESLNALDVLNQTCEQPEQDYRVRALCFRLLGSIVSHNPVVFQTLQTTYSTTLDRIMEGLHAEEPAMRCASLEICRSFLSCEPALEWIINHKAVTDGIQQGFTDTSLYVVAESCRTFRLVIEKHGSSRLYQTLNPTSQIKNIIRQRDKNVRLLLSALEFCWVMVESRSEAALHYMLHERLLSDLLPLIHVTNRIALLKTLEILAVMFEWVPSPLSLLLEDEPVDLEGDTDIKKAYEYMVGESARMTEGPAKLTNVLTSVSLKETTLPLLTRFANSGSPQVTTLHQEMLDLLNTCTSPSLSSSANNQTTLLLNNVRTLHSRKSIIQVILRILNTLLSKFPGISMSTTLDAVEGVLEKSELSSDQRVLKLALKLILTLFHNFANADSVDIVSKTMQKLLWLLNEKIMGGRSAALVLETFQELMAHDKLGTLMMDQAVAGSFMMALELMLVNQEWDVRDSAIEFIGNLFKPPRSEFKMAFALEHKLPFMVLRCINDKEPYVRATALDVLQNFMRSKDGWYFIQQHQRIREVASQLPRFLYDTEAFVRRAALDAICCLVSNRSCEGMTIESTSSTDQTSLNPIIVSKLMDDPDSDVIMRMLQVLYAFWKLHLHENAQQKRTRTEDDDAAMATEPESVFFMIKGDYWIVEATKDTQRRVRAQAYDVIQHILRDYPHVSMQKGEHKRAFDETPGKEQEFVNALGRLDMKKLQGALDPEHIFQEALDINAAMMTMSLDPKNPDDDRNILDCYN</sequence>
<dbReference type="Gene3D" id="1.25.10.10">
    <property type="entry name" value="Leucine-rich Repeat Variant"/>
    <property type="match status" value="2"/>
</dbReference>
<accession>A0A068RRU9</accession>
<dbReference type="EMBL" id="CBTN010000010">
    <property type="protein sequence ID" value="CDH51676.1"/>
    <property type="molecule type" value="Genomic_DNA"/>
</dbReference>
<dbReference type="SUPFAM" id="SSF48371">
    <property type="entry name" value="ARM repeat"/>
    <property type="match status" value="1"/>
</dbReference>
<dbReference type="PANTHER" id="PTHR21331:SF2">
    <property type="entry name" value="BRCA1-ASSOCIATED ATM ACTIVATOR 1"/>
    <property type="match status" value="1"/>
</dbReference>
<evidence type="ECO:0000256" key="3">
    <source>
        <dbReference type="ARBA" id="ARBA00061308"/>
    </source>
</evidence>
<organism evidence="4 5">
    <name type="scientific">Lichtheimia corymbifera JMRC:FSU:9682</name>
    <dbReference type="NCBI Taxonomy" id="1263082"/>
    <lineage>
        <taxon>Eukaryota</taxon>
        <taxon>Fungi</taxon>
        <taxon>Fungi incertae sedis</taxon>
        <taxon>Mucoromycota</taxon>
        <taxon>Mucoromycotina</taxon>
        <taxon>Mucoromycetes</taxon>
        <taxon>Mucorales</taxon>
        <taxon>Lichtheimiaceae</taxon>
        <taxon>Lichtheimia</taxon>
    </lineage>
</organism>
<evidence type="ECO:0008006" key="6">
    <source>
        <dbReference type="Google" id="ProtNLM"/>
    </source>
</evidence>
<dbReference type="GO" id="GO:0005737">
    <property type="term" value="C:cytoplasm"/>
    <property type="evidence" value="ECO:0007669"/>
    <property type="project" value="UniProtKB-SubCell"/>
</dbReference>
<comment type="caution">
    <text evidence="4">The sequence shown here is derived from an EMBL/GenBank/DDBJ whole genome shotgun (WGS) entry which is preliminary data.</text>
</comment>
<name>A0A068RRU9_9FUNG</name>
<dbReference type="GO" id="GO:0005634">
    <property type="term" value="C:nucleus"/>
    <property type="evidence" value="ECO:0007669"/>
    <property type="project" value="TreeGrafter"/>
</dbReference>
<gene>
    <name evidence="4" type="ORF">LCOR_03249.1</name>
</gene>
<dbReference type="InterPro" id="IPR011989">
    <property type="entry name" value="ARM-like"/>
</dbReference>
<keyword evidence="2" id="KW-0963">Cytoplasm</keyword>
<dbReference type="InterPro" id="IPR026003">
    <property type="entry name" value="Cohesin_HEAT"/>
</dbReference>
<evidence type="ECO:0000256" key="1">
    <source>
        <dbReference type="ARBA" id="ARBA00004496"/>
    </source>
</evidence>
<evidence type="ECO:0000256" key="2">
    <source>
        <dbReference type="ARBA" id="ARBA00022490"/>
    </source>
</evidence>
<reference evidence="4" key="1">
    <citation type="submission" date="2013-08" db="EMBL/GenBank/DDBJ databases">
        <title>Gene expansion shapes genome architecture in the human pathogen Lichtheimia corymbifera: an evolutionary genomics analysis in the ancient terrestrial Mucorales (Mucoromycotina).</title>
        <authorList>
            <person name="Schwartze V.U."/>
            <person name="Winter S."/>
            <person name="Shelest E."/>
            <person name="Marcet-Houben M."/>
            <person name="Horn F."/>
            <person name="Wehner S."/>
            <person name="Hoffmann K."/>
            <person name="Riege K."/>
            <person name="Sammeth M."/>
            <person name="Nowrousian M."/>
            <person name="Valiante V."/>
            <person name="Linde J."/>
            <person name="Jacobsen I.D."/>
            <person name="Marz M."/>
            <person name="Brakhage A.A."/>
            <person name="Gabaldon T."/>
            <person name="Bocker S."/>
            <person name="Voigt K."/>
        </authorList>
    </citation>
    <scope>NUCLEOTIDE SEQUENCE [LARGE SCALE GENOMIC DNA]</scope>
    <source>
        <strain evidence="4">FSU 9682</strain>
    </source>
</reference>
<comment type="subcellular location">
    <subcellularLocation>
        <location evidence="1">Cytoplasm</location>
    </subcellularLocation>
</comment>
<dbReference type="STRING" id="1263082.A0A068RRU9"/>
<dbReference type="Pfam" id="PF12765">
    <property type="entry name" value="Cohesin_HEAT"/>
    <property type="match status" value="1"/>
</dbReference>
<dbReference type="PANTHER" id="PTHR21331">
    <property type="entry name" value="BRCA1-ASSOCIATED ATM ACTIVATOR 1"/>
    <property type="match status" value="1"/>
</dbReference>
<dbReference type="InterPro" id="IPR016024">
    <property type="entry name" value="ARM-type_fold"/>
</dbReference>
<dbReference type="GO" id="GO:0006974">
    <property type="term" value="P:DNA damage response"/>
    <property type="evidence" value="ECO:0007669"/>
    <property type="project" value="InterPro"/>
</dbReference>
<dbReference type="OrthoDB" id="10057956at2759"/>
<dbReference type="AlphaFoldDB" id="A0A068RRU9"/>